<gene>
    <name evidence="4" type="ORF">F7725_003101</name>
</gene>
<evidence type="ECO:0000256" key="2">
    <source>
        <dbReference type="SAM" id="SignalP"/>
    </source>
</evidence>
<evidence type="ECO:0000256" key="1">
    <source>
        <dbReference type="ARBA" id="ARBA00023157"/>
    </source>
</evidence>
<reference evidence="4 5" key="1">
    <citation type="submission" date="2020-03" db="EMBL/GenBank/DDBJ databases">
        <title>Dissostichus mawsoni Genome sequencing and assembly.</title>
        <authorList>
            <person name="Park H."/>
        </authorList>
    </citation>
    <scope>NUCLEOTIDE SEQUENCE [LARGE SCALE GENOMIC DNA]</scope>
    <source>
        <strain evidence="4">DM0001</strain>
        <tissue evidence="4">Muscle</tissue>
    </source>
</reference>
<feature type="chain" id="PRO_5029523914" description="Peptidase M12B propeptide domain-containing protein" evidence="2">
    <location>
        <begin position="19"/>
        <end position="160"/>
    </location>
</feature>
<protein>
    <recommendedName>
        <fullName evidence="3">Peptidase M12B propeptide domain-containing protein</fullName>
    </recommendedName>
</protein>
<feature type="domain" description="Peptidase M12B propeptide" evidence="3">
    <location>
        <begin position="50"/>
        <end position="144"/>
    </location>
</feature>
<dbReference type="PANTHER" id="PTHR11905:SF114">
    <property type="entry name" value="DISINTEGRIN AND METALLOPROTEINASE DOMAIN-CONTAINING PROTEIN 11"/>
    <property type="match status" value="1"/>
</dbReference>
<evidence type="ECO:0000313" key="4">
    <source>
        <dbReference type="EMBL" id="KAF3846023.1"/>
    </source>
</evidence>
<dbReference type="EMBL" id="JAAKFY010000014">
    <property type="protein sequence ID" value="KAF3846023.1"/>
    <property type="molecule type" value="Genomic_DNA"/>
</dbReference>
<dbReference type="AlphaFoldDB" id="A0A7J5YA33"/>
<keyword evidence="1" id="KW-1015">Disulfide bond</keyword>
<keyword evidence="5" id="KW-1185">Reference proteome</keyword>
<sequence>MLAVWCFMVFAAVGERLAVSGVDRSPVQDGGIWDWFTPAGQPESGDTAIEVTYPKRLVQKIESEGEMARDYLDTRVKNSTENTLPVHLAQSYFQVEAFGHTFTLDLELNHHLLSSEYVERHFNHDGRPSQSMGGEHCYYQGRLRGLPESWAALSTCHGLW</sequence>
<comment type="caution">
    <text evidence="4">The sequence shown here is derived from an EMBL/GenBank/DDBJ whole genome shotgun (WGS) entry which is preliminary data.</text>
</comment>
<keyword evidence="2" id="KW-0732">Signal</keyword>
<proteinExistence type="predicted"/>
<evidence type="ECO:0000313" key="5">
    <source>
        <dbReference type="Proteomes" id="UP000518266"/>
    </source>
</evidence>
<dbReference type="Pfam" id="PF01562">
    <property type="entry name" value="Pep_M12B_propep"/>
    <property type="match status" value="1"/>
</dbReference>
<dbReference type="InterPro" id="IPR002870">
    <property type="entry name" value="Peptidase_M12B_N"/>
</dbReference>
<dbReference type="Proteomes" id="UP000518266">
    <property type="component" value="Unassembled WGS sequence"/>
</dbReference>
<name>A0A7J5YA33_DISMA</name>
<evidence type="ECO:0000259" key="3">
    <source>
        <dbReference type="Pfam" id="PF01562"/>
    </source>
</evidence>
<dbReference type="PANTHER" id="PTHR11905">
    <property type="entry name" value="ADAM A DISINTEGRIN AND METALLOPROTEASE DOMAIN"/>
    <property type="match status" value="1"/>
</dbReference>
<accession>A0A7J5YA33</accession>
<dbReference type="OrthoDB" id="8855799at2759"/>
<organism evidence="4 5">
    <name type="scientific">Dissostichus mawsoni</name>
    <name type="common">Antarctic cod</name>
    <dbReference type="NCBI Taxonomy" id="36200"/>
    <lineage>
        <taxon>Eukaryota</taxon>
        <taxon>Metazoa</taxon>
        <taxon>Chordata</taxon>
        <taxon>Craniata</taxon>
        <taxon>Vertebrata</taxon>
        <taxon>Euteleostomi</taxon>
        <taxon>Actinopterygii</taxon>
        <taxon>Neopterygii</taxon>
        <taxon>Teleostei</taxon>
        <taxon>Neoteleostei</taxon>
        <taxon>Acanthomorphata</taxon>
        <taxon>Eupercaria</taxon>
        <taxon>Perciformes</taxon>
        <taxon>Notothenioidei</taxon>
        <taxon>Nototheniidae</taxon>
        <taxon>Dissostichus</taxon>
    </lineage>
</organism>
<feature type="signal peptide" evidence="2">
    <location>
        <begin position="1"/>
        <end position="18"/>
    </location>
</feature>